<reference evidence="8 9" key="1">
    <citation type="submission" date="2013-03" db="EMBL/GenBank/DDBJ databases">
        <title>The Genome Sequence of Cladophialophora yegresii CBS 114405.</title>
        <authorList>
            <consortium name="The Broad Institute Genomics Platform"/>
            <person name="Cuomo C."/>
            <person name="de Hoog S."/>
            <person name="Gorbushina A."/>
            <person name="Walker B."/>
            <person name="Young S.K."/>
            <person name="Zeng Q."/>
            <person name="Gargeya S."/>
            <person name="Fitzgerald M."/>
            <person name="Haas B."/>
            <person name="Abouelleil A."/>
            <person name="Allen A.W."/>
            <person name="Alvarado L."/>
            <person name="Arachchi H.M."/>
            <person name="Berlin A.M."/>
            <person name="Chapman S.B."/>
            <person name="Gainer-Dewar J."/>
            <person name="Goldberg J."/>
            <person name="Griggs A."/>
            <person name="Gujja S."/>
            <person name="Hansen M."/>
            <person name="Howarth C."/>
            <person name="Imamovic A."/>
            <person name="Ireland A."/>
            <person name="Larimer J."/>
            <person name="McCowan C."/>
            <person name="Murphy C."/>
            <person name="Pearson M."/>
            <person name="Poon T.W."/>
            <person name="Priest M."/>
            <person name="Roberts A."/>
            <person name="Saif S."/>
            <person name="Shea T."/>
            <person name="Sisk P."/>
            <person name="Sykes S."/>
            <person name="Wortman J."/>
            <person name="Nusbaum C."/>
            <person name="Birren B."/>
        </authorList>
    </citation>
    <scope>NUCLEOTIDE SEQUENCE [LARGE SCALE GENOMIC DNA]</scope>
    <source>
        <strain evidence="8 9">CBS 114405</strain>
    </source>
</reference>
<proteinExistence type="inferred from homology"/>
<evidence type="ECO:0000256" key="6">
    <source>
        <dbReference type="RuleBase" id="RU363137"/>
    </source>
</evidence>
<dbReference type="InterPro" id="IPR000996">
    <property type="entry name" value="Clathrin_L-chain"/>
</dbReference>
<dbReference type="Proteomes" id="UP000019473">
    <property type="component" value="Unassembled WGS sequence"/>
</dbReference>
<dbReference type="GO" id="GO:0030132">
    <property type="term" value="C:clathrin coat of coated pit"/>
    <property type="evidence" value="ECO:0007669"/>
    <property type="project" value="InterPro"/>
</dbReference>
<evidence type="ECO:0000256" key="7">
    <source>
        <dbReference type="SAM" id="MobiDB-lite"/>
    </source>
</evidence>
<dbReference type="RefSeq" id="XP_007752719.1">
    <property type="nucleotide sequence ID" value="XM_007754529.1"/>
</dbReference>
<keyword evidence="9" id="KW-1185">Reference proteome</keyword>
<dbReference type="HOGENOM" id="CLU_069856_0_0_1"/>
<gene>
    <name evidence="8" type="ORF">A1O7_00488</name>
</gene>
<feature type="compositionally biased region" description="Acidic residues" evidence="7">
    <location>
        <begin position="58"/>
        <end position="70"/>
    </location>
</feature>
<keyword evidence="5 6" id="KW-0968">Cytoplasmic vesicle</keyword>
<evidence type="ECO:0000256" key="3">
    <source>
        <dbReference type="ARBA" id="ARBA00023136"/>
    </source>
</evidence>
<keyword evidence="4 6" id="KW-0168">Coated pit</keyword>
<dbReference type="PANTHER" id="PTHR10639:SF7">
    <property type="entry name" value="CLATHRIN LIGHT CHAIN"/>
    <property type="match status" value="1"/>
</dbReference>
<dbReference type="eggNOG" id="KOG4031">
    <property type="taxonomic scope" value="Eukaryota"/>
</dbReference>
<dbReference type="GO" id="GO:0006886">
    <property type="term" value="P:intracellular protein transport"/>
    <property type="evidence" value="ECO:0007669"/>
    <property type="project" value="InterPro"/>
</dbReference>
<dbReference type="Pfam" id="PF01086">
    <property type="entry name" value="Clathrin_lg_ch"/>
    <property type="match status" value="1"/>
</dbReference>
<comment type="similarity">
    <text evidence="2 6">Belongs to the clathrin light chain family.</text>
</comment>
<feature type="compositionally biased region" description="Low complexity" evidence="7">
    <location>
        <begin position="72"/>
        <end position="86"/>
    </location>
</feature>
<dbReference type="GeneID" id="19175104"/>
<dbReference type="GO" id="GO:0072583">
    <property type="term" value="P:clathrin-dependent endocytosis"/>
    <property type="evidence" value="ECO:0007669"/>
    <property type="project" value="TreeGrafter"/>
</dbReference>
<dbReference type="GO" id="GO:0005198">
    <property type="term" value="F:structural molecule activity"/>
    <property type="evidence" value="ECO:0007669"/>
    <property type="project" value="InterPro"/>
</dbReference>
<evidence type="ECO:0000313" key="8">
    <source>
        <dbReference type="EMBL" id="EXJ64152.1"/>
    </source>
</evidence>
<dbReference type="OrthoDB" id="5512at2759"/>
<feature type="compositionally biased region" description="Polar residues" evidence="7">
    <location>
        <begin position="112"/>
        <end position="128"/>
    </location>
</feature>
<organism evidence="8 9">
    <name type="scientific">Cladophialophora yegresii CBS 114405</name>
    <dbReference type="NCBI Taxonomy" id="1182544"/>
    <lineage>
        <taxon>Eukaryota</taxon>
        <taxon>Fungi</taxon>
        <taxon>Dikarya</taxon>
        <taxon>Ascomycota</taxon>
        <taxon>Pezizomycotina</taxon>
        <taxon>Eurotiomycetes</taxon>
        <taxon>Chaetothyriomycetidae</taxon>
        <taxon>Chaetothyriales</taxon>
        <taxon>Herpotrichiellaceae</taxon>
        <taxon>Cladophialophora</taxon>
    </lineage>
</organism>
<dbReference type="VEuPathDB" id="FungiDB:A1O7_00488"/>
<feature type="region of interest" description="Disordered" evidence="7">
    <location>
        <begin position="1"/>
        <end position="31"/>
    </location>
</feature>
<evidence type="ECO:0000256" key="4">
    <source>
        <dbReference type="ARBA" id="ARBA00023176"/>
    </source>
</evidence>
<evidence type="ECO:0000256" key="2">
    <source>
        <dbReference type="ARBA" id="ARBA00005263"/>
    </source>
</evidence>
<name>W9W7T0_9EURO</name>
<keyword evidence="3 6" id="KW-0472">Membrane</keyword>
<protein>
    <recommendedName>
        <fullName evidence="6">Clathrin light chain</fullName>
    </recommendedName>
</protein>
<dbReference type="GO" id="GO:0032050">
    <property type="term" value="F:clathrin heavy chain binding"/>
    <property type="evidence" value="ECO:0007669"/>
    <property type="project" value="TreeGrafter"/>
</dbReference>
<evidence type="ECO:0000256" key="5">
    <source>
        <dbReference type="ARBA" id="ARBA00023329"/>
    </source>
</evidence>
<feature type="region of interest" description="Disordered" evidence="7">
    <location>
        <begin position="44"/>
        <end position="139"/>
    </location>
</feature>
<dbReference type="AlphaFoldDB" id="W9W7T0"/>
<dbReference type="EMBL" id="AMGW01000001">
    <property type="protein sequence ID" value="EXJ64152.1"/>
    <property type="molecule type" value="Genomic_DNA"/>
</dbReference>
<comment type="function">
    <text evidence="6">Clathrin is the major protein of the polyhedral coat of coated pits and vesicles.</text>
</comment>
<evidence type="ECO:0000313" key="9">
    <source>
        <dbReference type="Proteomes" id="UP000019473"/>
    </source>
</evidence>
<accession>W9W7T0</accession>
<dbReference type="PANTHER" id="PTHR10639">
    <property type="entry name" value="CLATHRIN LIGHT CHAIN"/>
    <property type="match status" value="1"/>
</dbReference>
<comment type="subcellular location">
    <subcellularLocation>
        <location evidence="1 6">Cytoplasmic vesicle membrane</location>
        <topology evidence="1 6">Peripheral membrane protein</topology>
        <orientation evidence="1 6">Cytoplasmic side</orientation>
    </subcellularLocation>
    <subcellularLocation>
        <location evidence="6">Membrane</location>
        <location evidence="6">Coated pit</location>
        <topology evidence="6">Peripheral membrane protein</topology>
        <orientation evidence="6">Cytoplasmic side</orientation>
    </subcellularLocation>
    <text evidence="6">Cytoplasmic face of coated pits and vesicles.</text>
</comment>
<sequence length="255" mass="27314">MADRFPSIEDIDAGETDVRPDTSGGQGDFLERERALLGEDAELFNTNNNGRPAATVQDGDDDLLGGDDDFTSGSPPAQPSGGAAAGDDLNDFESSFPAIDTRNDNVGPGGTITDSTPAPFTGYTNYTAPSGEEESEHIRAWREKRDADIARRDEASQRKKEETVSTAQKDIDSFYESYNRKVDKQKAQTQKEAEEFLAKREDTTAGGTAWERIAKLVDLSGKGQVGGGDGSSKKKMRELLLSLKADKDAPGAGGV</sequence>
<evidence type="ECO:0000256" key="1">
    <source>
        <dbReference type="ARBA" id="ARBA00004180"/>
    </source>
</evidence>
<dbReference type="GO" id="GO:0030130">
    <property type="term" value="C:clathrin coat of trans-Golgi network vesicle"/>
    <property type="evidence" value="ECO:0007669"/>
    <property type="project" value="InterPro"/>
</dbReference>
<comment type="caution">
    <text evidence="8">The sequence shown here is derived from an EMBL/GenBank/DDBJ whole genome shotgun (WGS) entry which is preliminary data.</text>
</comment>
<dbReference type="STRING" id="1182544.W9W7T0"/>